<evidence type="ECO:0000256" key="9">
    <source>
        <dbReference type="SAM" id="MobiDB-lite"/>
    </source>
</evidence>
<dbReference type="FunFam" id="3.30.200.20:FF:000091">
    <property type="entry name" value="Serine/threonine-protein kinase PLK"/>
    <property type="match status" value="1"/>
</dbReference>
<evidence type="ECO:0000256" key="8">
    <source>
        <dbReference type="RuleBase" id="RU361162"/>
    </source>
</evidence>
<dbReference type="PANTHER" id="PTHR24345:SF0">
    <property type="entry name" value="CELL CYCLE SERINE_THREONINE-PROTEIN KINASE CDC5_MSD2"/>
    <property type="match status" value="1"/>
</dbReference>
<evidence type="ECO:0000256" key="5">
    <source>
        <dbReference type="ARBA" id="ARBA00022777"/>
    </source>
</evidence>
<dbReference type="InterPro" id="IPR008271">
    <property type="entry name" value="Ser/Thr_kinase_AS"/>
</dbReference>
<dbReference type="InterPro" id="IPR033701">
    <property type="entry name" value="POLO_box_1"/>
</dbReference>
<keyword evidence="4 7" id="KW-0547">Nucleotide-binding</keyword>
<dbReference type="STRING" id="1202772.A0A1V9Z0Q5"/>
<keyword evidence="6 7" id="KW-0067">ATP-binding</keyword>
<feature type="region of interest" description="Disordered" evidence="9">
    <location>
        <begin position="308"/>
        <end position="329"/>
    </location>
</feature>
<dbReference type="Proteomes" id="UP000243579">
    <property type="component" value="Unassembled WGS sequence"/>
</dbReference>
<feature type="domain" description="POLO box" evidence="11">
    <location>
        <begin position="412"/>
        <end position="496"/>
    </location>
</feature>
<accession>A0A1V9Z0Q5</accession>
<dbReference type="Gene3D" id="3.30.1120.30">
    <property type="entry name" value="POLO box domain"/>
    <property type="match status" value="2"/>
</dbReference>
<gene>
    <name evidence="12" type="ORF">ACHHYP_04576</name>
</gene>
<dbReference type="FunFam" id="1.10.510.10:FF:000571">
    <property type="entry name" value="Maternal embryonic leucine zipper kinase"/>
    <property type="match status" value="1"/>
</dbReference>
<keyword evidence="2 8" id="KW-0808">Transferase</keyword>
<evidence type="ECO:0000256" key="4">
    <source>
        <dbReference type="ARBA" id="ARBA00022741"/>
    </source>
</evidence>
<dbReference type="InterPro" id="IPR000959">
    <property type="entry name" value="POLO_box_dom"/>
</dbReference>
<dbReference type="GO" id="GO:0005524">
    <property type="term" value="F:ATP binding"/>
    <property type="evidence" value="ECO:0007669"/>
    <property type="project" value="UniProtKB-UniRule"/>
</dbReference>
<dbReference type="GO" id="GO:0004674">
    <property type="term" value="F:protein serine/threonine kinase activity"/>
    <property type="evidence" value="ECO:0007669"/>
    <property type="project" value="UniProtKB-KW"/>
</dbReference>
<comment type="catalytic activity">
    <reaction evidence="8">
        <text>L-threonyl-[protein] + ATP = O-phospho-L-threonyl-[protein] + ADP + H(+)</text>
        <dbReference type="Rhea" id="RHEA:46608"/>
        <dbReference type="Rhea" id="RHEA-COMP:11060"/>
        <dbReference type="Rhea" id="RHEA-COMP:11605"/>
        <dbReference type="ChEBI" id="CHEBI:15378"/>
        <dbReference type="ChEBI" id="CHEBI:30013"/>
        <dbReference type="ChEBI" id="CHEBI:30616"/>
        <dbReference type="ChEBI" id="CHEBI:61977"/>
        <dbReference type="ChEBI" id="CHEBI:456216"/>
        <dbReference type="EC" id="2.7.11.21"/>
    </reaction>
</comment>
<dbReference type="GO" id="GO:0005634">
    <property type="term" value="C:nucleus"/>
    <property type="evidence" value="ECO:0007669"/>
    <property type="project" value="TreeGrafter"/>
</dbReference>
<evidence type="ECO:0000256" key="6">
    <source>
        <dbReference type="ARBA" id="ARBA00022840"/>
    </source>
</evidence>
<evidence type="ECO:0000259" key="11">
    <source>
        <dbReference type="PROSITE" id="PS50078"/>
    </source>
</evidence>
<dbReference type="SUPFAM" id="SSF82615">
    <property type="entry name" value="Polo-box domain"/>
    <property type="match status" value="2"/>
</dbReference>
<reference evidence="12 13" key="1">
    <citation type="journal article" date="2014" name="Genome Biol. Evol.">
        <title>The secreted proteins of Achlya hypogyna and Thraustotheca clavata identify the ancestral oomycete secretome and reveal gene acquisitions by horizontal gene transfer.</title>
        <authorList>
            <person name="Misner I."/>
            <person name="Blouin N."/>
            <person name="Leonard G."/>
            <person name="Richards T.A."/>
            <person name="Lane C.E."/>
        </authorList>
    </citation>
    <scope>NUCLEOTIDE SEQUENCE [LARGE SCALE GENOMIC DNA]</scope>
    <source>
        <strain evidence="12 13">ATCC 48635</strain>
    </source>
</reference>
<dbReference type="InterPro" id="IPR011009">
    <property type="entry name" value="Kinase-like_dom_sf"/>
</dbReference>
<dbReference type="PROSITE" id="PS00108">
    <property type="entry name" value="PROTEIN_KINASE_ST"/>
    <property type="match status" value="1"/>
</dbReference>
<dbReference type="Gene3D" id="1.10.510.10">
    <property type="entry name" value="Transferase(Phosphotransferase) domain 1"/>
    <property type="match status" value="1"/>
</dbReference>
<dbReference type="InterPro" id="IPR000719">
    <property type="entry name" value="Prot_kinase_dom"/>
</dbReference>
<evidence type="ECO:0000256" key="7">
    <source>
        <dbReference type="PROSITE-ProRule" id="PRU10141"/>
    </source>
</evidence>
<dbReference type="EC" id="2.7.11.21" evidence="8"/>
<keyword evidence="5 8" id="KW-0418">Kinase</keyword>
<dbReference type="InterPro" id="IPR036947">
    <property type="entry name" value="POLO_box_dom_sf"/>
</dbReference>
<feature type="binding site" evidence="7">
    <location>
        <position position="57"/>
    </location>
    <ligand>
        <name>ATP</name>
        <dbReference type="ChEBI" id="CHEBI:30616"/>
    </ligand>
</feature>
<dbReference type="AlphaFoldDB" id="A0A1V9Z0Q5"/>
<organism evidence="12 13">
    <name type="scientific">Achlya hypogyna</name>
    <name type="common">Oomycete</name>
    <name type="synonym">Protoachlya hypogyna</name>
    <dbReference type="NCBI Taxonomy" id="1202772"/>
    <lineage>
        <taxon>Eukaryota</taxon>
        <taxon>Sar</taxon>
        <taxon>Stramenopiles</taxon>
        <taxon>Oomycota</taxon>
        <taxon>Saprolegniomycetes</taxon>
        <taxon>Saprolegniales</taxon>
        <taxon>Achlyaceae</taxon>
        <taxon>Achlya</taxon>
    </lineage>
</organism>
<dbReference type="EMBL" id="JNBR01000515">
    <property type="protein sequence ID" value="OQR91576.1"/>
    <property type="molecule type" value="Genomic_DNA"/>
</dbReference>
<dbReference type="Pfam" id="PF00069">
    <property type="entry name" value="Pkinase"/>
    <property type="match status" value="1"/>
</dbReference>
<keyword evidence="1 8" id="KW-0723">Serine/threonine-protein kinase</keyword>
<sequence>MAEPAPTILERYTDADGAEVCRTYTRGRFLGKGGFAKCYEVTNNEDGATYAVKIVAKESLVKPKARIKFASELKIHKSLRHHRVVRFEHYFEDDSNCYLLLELCSNHSLSDLVKRRKRLAEHEVRYYIKQLLEGVQYLHSQCVIHRDLKLGNLFLTSDMQLKIGDFGLASHLDSRAEKRKTMCGTPNYIAPEILNGARNDGHSFEVDVWSTGVILYTLLVGRPPFETRDVKDTYRLIRANDYSFPDTVALSPAAVNLITEILRHDPTKRPSIANILRHPFLRDDSVPRHLPESSLFMTPPRLFAAATKPAPTPPVHSVKAAPTPAGTPVAIRATKSPHATRTPLRTLHDANQAATPVADVLETTSEMLAHILSLDDARRGKSAENTVLSSTRQQMLQARLAVLPTPRAATLWVVQHVDYTNKYGLGYVLSNDATGVYFNDSTKIIGSADLSTFDYIDRQDVAGASSPRKSYTARHYDEALTKKVTLMSHFKEHMKDEEPKHAARATLVGLLGRLPPPFCSLAQPPVYIRKWVKTRHAMLFRLTNDTIQVDFYDDTRLMLAHDGLVLTYIDKHNEMHVLSTYEAVQHPSKTPDLVKRLKYVKDMLQQMVKAKTTV</sequence>
<comment type="caution">
    <text evidence="12">The sequence shown here is derived from an EMBL/GenBank/DDBJ whole genome shotgun (WGS) entry which is preliminary data.</text>
</comment>
<dbReference type="PROSITE" id="PS50011">
    <property type="entry name" value="PROTEIN_KINASE_DOM"/>
    <property type="match status" value="1"/>
</dbReference>
<dbReference type="InterPro" id="IPR017441">
    <property type="entry name" value="Protein_kinase_ATP_BS"/>
</dbReference>
<comment type="similarity">
    <text evidence="8">Belongs to the protein kinase superfamily. Ser/Thr protein kinase family. CDC5/Polo subfamily.</text>
</comment>
<evidence type="ECO:0000256" key="3">
    <source>
        <dbReference type="ARBA" id="ARBA00022737"/>
    </source>
</evidence>
<keyword evidence="3" id="KW-0677">Repeat</keyword>
<dbReference type="PANTHER" id="PTHR24345">
    <property type="entry name" value="SERINE/THREONINE-PROTEIN KINASE PLK"/>
    <property type="match status" value="1"/>
</dbReference>
<feature type="domain" description="Protein kinase" evidence="10">
    <location>
        <begin position="24"/>
        <end position="281"/>
    </location>
</feature>
<feature type="domain" description="POLO box" evidence="11">
    <location>
        <begin position="527"/>
        <end position="609"/>
    </location>
</feature>
<dbReference type="PROSITE" id="PS00107">
    <property type="entry name" value="PROTEIN_KINASE_ATP"/>
    <property type="match status" value="1"/>
</dbReference>
<dbReference type="SMART" id="SM00220">
    <property type="entry name" value="S_TKc"/>
    <property type="match status" value="1"/>
</dbReference>
<evidence type="ECO:0000313" key="12">
    <source>
        <dbReference type="EMBL" id="OQR91576.1"/>
    </source>
</evidence>
<evidence type="ECO:0000259" key="10">
    <source>
        <dbReference type="PROSITE" id="PS50011"/>
    </source>
</evidence>
<evidence type="ECO:0000313" key="13">
    <source>
        <dbReference type="Proteomes" id="UP000243579"/>
    </source>
</evidence>
<dbReference type="InterPro" id="IPR033695">
    <property type="entry name" value="POLO_box_2"/>
</dbReference>
<dbReference type="Gene3D" id="3.30.200.20">
    <property type="entry name" value="Phosphorylase Kinase, domain 1"/>
    <property type="match status" value="1"/>
</dbReference>
<evidence type="ECO:0000256" key="2">
    <source>
        <dbReference type="ARBA" id="ARBA00022679"/>
    </source>
</evidence>
<dbReference type="CDD" id="cd13117">
    <property type="entry name" value="POLO_box_2"/>
    <property type="match status" value="1"/>
</dbReference>
<dbReference type="CDD" id="cd14099">
    <property type="entry name" value="STKc_PLK"/>
    <property type="match status" value="1"/>
</dbReference>
<proteinExistence type="inferred from homology"/>
<protein>
    <recommendedName>
        <fullName evidence="8">Serine/threonine-protein kinase PLK</fullName>
        <ecNumber evidence="8">2.7.11.21</ecNumber>
    </recommendedName>
    <alternativeName>
        <fullName evidence="8">Polo-like kinase</fullName>
    </alternativeName>
</protein>
<dbReference type="Pfam" id="PF00659">
    <property type="entry name" value="POLO_box"/>
    <property type="match status" value="2"/>
</dbReference>
<dbReference type="OrthoDB" id="408964at2759"/>
<dbReference type="PROSITE" id="PS50078">
    <property type="entry name" value="POLO_BOX"/>
    <property type="match status" value="2"/>
</dbReference>
<dbReference type="CDD" id="cd13118">
    <property type="entry name" value="POLO_box_1"/>
    <property type="match status" value="1"/>
</dbReference>
<dbReference type="SUPFAM" id="SSF56112">
    <property type="entry name" value="Protein kinase-like (PK-like)"/>
    <property type="match status" value="1"/>
</dbReference>
<name>A0A1V9Z0Q5_ACHHY</name>
<keyword evidence="13" id="KW-1185">Reference proteome</keyword>
<evidence type="ECO:0000256" key="1">
    <source>
        <dbReference type="ARBA" id="ARBA00022527"/>
    </source>
</evidence>